<dbReference type="Proteomes" id="UP001323405">
    <property type="component" value="Unassembled WGS sequence"/>
</dbReference>
<evidence type="ECO:0000313" key="2">
    <source>
        <dbReference type="Proteomes" id="UP001323405"/>
    </source>
</evidence>
<proteinExistence type="predicted"/>
<dbReference type="EMBL" id="JAFFHA010000007">
    <property type="protein sequence ID" value="KAK4653957.1"/>
    <property type="molecule type" value="Genomic_DNA"/>
</dbReference>
<keyword evidence="2" id="KW-1185">Reference proteome</keyword>
<evidence type="ECO:0000313" key="1">
    <source>
        <dbReference type="EMBL" id="KAK4653957.1"/>
    </source>
</evidence>
<comment type="caution">
    <text evidence="1">The sequence shown here is derived from an EMBL/GenBank/DDBJ whole genome shotgun (WGS) entry which is preliminary data.</text>
</comment>
<sequence length="510" mass="57460">MRRDWYLAEEDKENLAHMFMSRHANPSLISGSMRIPTISSIEKNMPYLASDSTVVLNPLPQHYESWLLCKQSPVATPTRPAETWPWSPLQHAFWSRDFSLFEILMSYGNVPPAADILWMFQGMIYSLMISPVEIFCHFRRTDWLNLLALSPGQPQFRALRSPIALAWTLALLRECALSPVKILETDDFNCLCYSGTDAPSHDLRGSCKGLKQRDVSQLAWDFWSLEINRDHLLEMVDARRWHPCYGSHRIMVATVCLEEAVLAAELRIVSALLDLNIEGIIRPEILIMAVSLTKANHVSSAILEKLLQKSTPLPCRPVPTNPRLESPTGLLQHATCKPKDKNTNLGGLAGHRGYPHCRDPLQYAICTSNLPALTIFSCHPLPCPVTTLYINEATLRLDVQVLSLLLIRNPACRSEDPLIFLLKNLHDICNGVVDLRYHHVAGTSHLGVSFSQLTRRMACAVALIRTGVDLDRAVDERGKSARGYIDEYQGYQGPNRFLREVARRGARLLA</sequence>
<dbReference type="GeneID" id="87911352"/>
<dbReference type="RefSeq" id="XP_062742932.1">
    <property type="nucleotide sequence ID" value="XM_062891445.1"/>
</dbReference>
<organism evidence="1 2">
    <name type="scientific">Podospora pseudocomata</name>
    <dbReference type="NCBI Taxonomy" id="2093779"/>
    <lineage>
        <taxon>Eukaryota</taxon>
        <taxon>Fungi</taxon>
        <taxon>Dikarya</taxon>
        <taxon>Ascomycota</taxon>
        <taxon>Pezizomycotina</taxon>
        <taxon>Sordariomycetes</taxon>
        <taxon>Sordariomycetidae</taxon>
        <taxon>Sordariales</taxon>
        <taxon>Podosporaceae</taxon>
        <taxon>Podospora</taxon>
    </lineage>
</organism>
<name>A0ABR0GDX7_9PEZI</name>
<gene>
    <name evidence="1" type="ORF">QC762_510360</name>
</gene>
<reference evidence="1 2" key="1">
    <citation type="journal article" date="2023" name="bioRxiv">
        <title>High-quality genome assemblies of four members of thePodospora anserinaspecies complex.</title>
        <authorList>
            <person name="Ament-Velasquez S.L."/>
            <person name="Vogan A.A."/>
            <person name="Wallerman O."/>
            <person name="Hartmann F."/>
            <person name="Gautier V."/>
            <person name="Silar P."/>
            <person name="Giraud T."/>
            <person name="Johannesson H."/>
        </authorList>
    </citation>
    <scope>NUCLEOTIDE SEQUENCE [LARGE SCALE GENOMIC DNA]</scope>
    <source>
        <strain evidence="1 2">CBS 415.72m</strain>
    </source>
</reference>
<protein>
    <submittedName>
        <fullName evidence="1">Uncharacterized protein</fullName>
    </submittedName>
</protein>
<accession>A0ABR0GDX7</accession>